<keyword evidence="2" id="KW-0732">Signal</keyword>
<evidence type="ECO:0000256" key="1">
    <source>
        <dbReference type="ARBA" id="ARBA00022737"/>
    </source>
</evidence>
<keyword evidence="1" id="KW-0677">Repeat</keyword>
<gene>
    <name evidence="4" type="ORF">R3P38DRAFT_2862368</name>
</gene>
<evidence type="ECO:0000259" key="3">
    <source>
        <dbReference type="PROSITE" id="PS51212"/>
    </source>
</evidence>
<dbReference type="Proteomes" id="UP001362999">
    <property type="component" value="Unassembled WGS sequence"/>
</dbReference>
<feature type="signal peptide" evidence="2">
    <location>
        <begin position="1"/>
        <end position="20"/>
    </location>
</feature>
<keyword evidence="5" id="KW-1185">Reference proteome</keyword>
<dbReference type="EMBL" id="JAWWNJ010000008">
    <property type="protein sequence ID" value="KAK7050231.1"/>
    <property type="molecule type" value="Genomic_DNA"/>
</dbReference>
<feature type="chain" id="PRO_5044024373" description="WSC domain-containing protein" evidence="2">
    <location>
        <begin position="21"/>
        <end position="528"/>
    </location>
</feature>
<evidence type="ECO:0000313" key="4">
    <source>
        <dbReference type="EMBL" id="KAK7050231.1"/>
    </source>
</evidence>
<comment type="caution">
    <text evidence="4">The sequence shown here is derived from an EMBL/GenBank/DDBJ whole genome shotgun (WGS) entry which is preliminary data.</text>
</comment>
<dbReference type="InterPro" id="IPR051589">
    <property type="entry name" value="Sialate-O-sulfotransferase"/>
</dbReference>
<organism evidence="4 5">
    <name type="scientific">Favolaschia claudopus</name>
    <dbReference type="NCBI Taxonomy" id="2862362"/>
    <lineage>
        <taxon>Eukaryota</taxon>
        <taxon>Fungi</taxon>
        <taxon>Dikarya</taxon>
        <taxon>Basidiomycota</taxon>
        <taxon>Agaricomycotina</taxon>
        <taxon>Agaricomycetes</taxon>
        <taxon>Agaricomycetidae</taxon>
        <taxon>Agaricales</taxon>
        <taxon>Marasmiineae</taxon>
        <taxon>Mycenaceae</taxon>
        <taxon>Favolaschia</taxon>
    </lineage>
</organism>
<protein>
    <recommendedName>
        <fullName evidence="3">WSC domain-containing protein</fullName>
    </recommendedName>
</protein>
<dbReference type="Pfam" id="PF01822">
    <property type="entry name" value="WSC"/>
    <property type="match status" value="2"/>
</dbReference>
<reference evidence="4 5" key="1">
    <citation type="journal article" date="2024" name="J Genomics">
        <title>Draft genome sequencing and assembly of Favolaschia claudopus CIRM-BRFM 2984 isolated from oak limbs.</title>
        <authorList>
            <person name="Navarro D."/>
            <person name="Drula E."/>
            <person name="Chaduli D."/>
            <person name="Cazenave R."/>
            <person name="Ahrendt S."/>
            <person name="Wang J."/>
            <person name="Lipzen A."/>
            <person name="Daum C."/>
            <person name="Barry K."/>
            <person name="Grigoriev I.V."/>
            <person name="Favel A."/>
            <person name="Rosso M.N."/>
            <person name="Martin F."/>
        </authorList>
    </citation>
    <scope>NUCLEOTIDE SEQUENCE [LARGE SCALE GENOMIC DNA]</scope>
    <source>
        <strain evidence="4 5">CIRM-BRFM 2984</strain>
    </source>
</reference>
<name>A0AAW0DF94_9AGAR</name>
<dbReference type="PANTHER" id="PTHR45964:SF5">
    <property type="entry name" value="WSCD FAMILY MEMBER CG9164"/>
    <property type="match status" value="1"/>
</dbReference>
<dbReference type="AlphaFoldDB" id="A0AAW0DF94"/>
<evidence type="ECO:0000256" key="2">
    <source>
        <dbReference type="SAM" id="SignalP"/>
    </source>
</evidence>
<accession>A0AAW0DF94</accession>
<feature type="domain" description="WSC" evidence="3">
    <location>
        <begin position="431"/>
        <end position="528"/>
    </location>
</feature>
<dbReference type="PROSITE" id="PS51212">
    <property type="entry name" value="WSC"/>
    <property type="match status" value="2"/>
</dbReference>
<dbReference type="PANTHER" id="PTHR45964">
    <property type="entry name" value="WSCD FAMILY MEMBER CG9164"/>
    <property type="match status" value="1"/>
</dbReference>
<evidence type="ECO:0000313" key="5">
    <source>
        <dbReference type="Proteomes" id="UP001362999"/>
    </source>
</evidence>
<dbReference type="InterPro" id="IPR002889">
    <property type="entry name" value="WSC_carb-bd"/>
</dbReference>
<dbReference type="SMART" id="SM00321">
    <property type="entry name" value="WSC"/>
    <property type="match status" value="2"/>
</dbReference>
<sequence>MRSSCFLAVSISLCIAGAASQTLTTKYVTSTPAPSEVVIVTTACSATCPPTDTSGNALIESFSCGNTCLFCRWNWPGGNHFAQYDTNTGAVTSPIGVAANPVRAAVTCSTSTSTSFIYPSRTTSVATSTPTAGEVIIVTKTCASICPPTDNSGNALIASSNCGDNCLFCRWNWPGGNHFAEYYMDTGLVFSPVGVAANPSTAAVGCSTSTSTSFIYPSRTTAVATSTPSPGEIITTTTTCSSICPPQDNSGNALIESFSCGTNCLFCQWNWPGGNHFAEYYVDTGIVFSPVGVAANPSVAAVACTTAASTSFLPTPIAPIPSGWSTAIACATGTPTHILTNPYSTTPSNTNTPTTCIQQCFSLGFTFAGVESGDGCYCGSGLVSNVTAASIFDCNVPCTGNANLICGATSRIQVYNTSLTPPSALIPPPWTPYGTGCSTDTPDRIFANVASAGGSFAMTNTPAACIEYCQNFNYAKAGVEFGSECYCGDDWNGAPPADIPMASCNTPCSSAPGTMCGGPWAIQVYVSD</sequence>
<proteinExistence type="predicted"/>
<feature type="domain" description="WSC" evidence="3">
    <location>
        <begin position="324"/>
        <end position="418"/>
    </location>
</feature>